<evidence type="ECO:0000313" key="3">
    <source>
        <dbReference type="EMBL" id="CAB4894945.1"/>
    </source>
</evidence>
<evidence type="ECO:0000313" key="4">
    <source>
        <dbReference type="EMBL" id="CAB5012603.1"/>
    </source>
</evidence>
<accession>A0A6J7AKH3</accession>
<name>A0A6J7AKH3_9ZZZZ</name>
<organism evidence="2">
    <name type="scientific">freshwater metagenome</name>
    <dbReference type="NCBI Taxonomy" id="449393"/>
    <lineage>
        <taxon>unclassified sequences</taxon>
        <taxon>metagenomes</taxon>
        <taxon>ecological metagenomes</taxon>
    </lineage>
</organism>
<evidence type="ECO:0000313" key="2">
    <source>
        <dbReference type="EMBL" id="CAB4833277.1"/>
    </source>
</evidence>
<dbReference type="EMBL" id="CAFABA010000074">
    <property type="protein sequence ID" value="CAB4833277.1"/>
    <property type="molecule type" value="Genomic_DNA"/>
</dbReference>
<sequence>MWTIDSLGWQGLSPEAIVAAIRAAGMQPGTVADVI</sequence>
<dbReference type="AlphaFoldDB" id="A0A6J7AKH3"/>
<proteinExistence type="predicted"/>
<dbReference type="EMBL" id="CAEZYR010000048">
    <property type="protein sequence ID" value="CAB4745163.1"/>
    <property type="molecule type" value="Genomic_DNA"/>
</dbReference>
<dbReference type="EMBL" id="CAFBOS010000170">
    <property type="protein sequence ID" value="CAB5012603.1"/>
    <property type="molecule type" value="Genomic_DNA"/>
</dbReference>
<evidence type="ECO:0000313" key="1">
    <source>
        <dbReference type="EMBL" id="CAB4745163.1"/>
    </source>
</evidence>
<reference evidence="2" key="1">
    <citation type="submission" date="2020-05" db="EMBL/GenBank/DDBJ databases">
        <authorList>
            <person name="Chiriac C."/>
            <person name="Salcher M."/>
            <person name="Ghai R."/>
            <person name="Kavagutti S V."/>
        </authorList>
    </citation>
    <scope>NUCLEOTIDE SEQUENCE</scope>
</reference>
<protein>
    <submittedName>
        <fullName evidence="2">Unannotated protein</fullName>
    </submittedName>
</protein>
<dbReference type="EMBL" id="CAFBMH010000011">
    <property type="protein sequence ID" value="CAB4894945.1"/>
    <property type="molecule type" value="Genomic_DNA"/>
</dbReference>
<gene>
    <name evidence="1" type="ORF">UFOPK2754_01457</name>
    <name evidence="2" type="ORF">UFOPK3139_01786</name>
    <name evidence="3" type="ORF">UFOPK3543_00523</name>
    <name evidence="4" type="ORF">UFOPK3967_02323</name>
</gene>